<dbReference type="Proteomes" id="UP000295504">
    <property type="component" value="Unassembled WGS sequence"/>
</dbReference>
<organism evidence="1 2">
    <name type="scientific">Serpentinicella alkaliphila</name>
    <dbReference type="NCBI Taxonomy" id="1734049"/>
    <lineage>
        <taxon>Bacteria</taxon>
        <taxon>Bacillati</taxon>
        <taxon>Bacillota</taxon>
        <taxon>Clostridia</taxon>
        <taxon>Peptostreptococcales</taxon>
        <taxon>Natronincolaceae</taxon>
        <taxon>Serpentinicella</taxon>
    </lineage>
</organism>
<dbReference type="EMBL" id="SLYC01000001">
    <property type="protein sequence ID" value="TCQ08186.1"/>
    <property type="molecule type" value="Genomic_DNA"/>
</dbReference>
<feature type="non-terminal residue" evidence="1">
    <location>
        <position position="1"/>
    </location>
</feature>
<sequence>NCNEDFYYFGEQKEEKHSYLEEDDECIPF</sequence>
<proteinExistence type="predicted"/>
<evidence type="ECO:0000313" key="1">
    <source>
        <dbReference type="EMBL" id="TCQ08186.1"/>
    </source>
</evidence>
<evidence type="ECO:0000313" key="2">
    <source>
        <dbReference type="Proteomes" id="UP000295504"/>
    </source>
</evidence>
<gene>
    <name evidence="1" type="ORF">EDD79_1001278</name>
</gene>
<name>A0A4R2TY53_9FIRM</name>
<reference evidence="1 2" key="1">
    <citation type="submission" date="2019-03" db="EMBL/GenBank/DDBJ databases">
        <title>Genomic Encyclopedia of Type Strains, Phase IV (KMG-IV): sequencing the most valuable type-strain genomes for metagenomic binning, comparative biology and taxonomic classification.</title>
        <authorList>
            <person name="Goeker M."/>
        </authorList>
    </citation>
    <scope>NUCLEOTIDE SEQUENCE [LARGE SCALE GENOMIC DNA]</scope>
    <source>
        <strain evidence="1 2">DSM 100013</strain>
    </source>
</reference>
<protein>
    <submittedName>
        <fullName evidence="1">Uncharacterized protein</fullName>
    </submittedName>
</protein>
<keyword evidence="2" id="KW-1185">Reference proteome</keyword>
<dbReference type="AlphaFoldDB" id="A0A4R2TY53"/>
<comment type="caution">
    <text evidence="1">The sequence shown here is derived from an EMBL/GenBank/DDBJ whole genome shotgun (WGS) entry which is preliminary data.</text>
</comment>
<accession>A0A4R2TY53</accession>